<feature type="active site" description="Charge relay system" evidence="5 6">
    <location>
        <position position="173"/>
    </location>
</feature>
<dbReference type="Proteomes" id="UP000671879">
    <property type="component" value="Chromosome"/>
</dbReference>
<evidence type="ECO:0000256" key="1">
    <source>
        <dbReference type="ARBA" id="ARBA00011073"/>
    </source>
</evidence>
<dbReference type="PRINTS" id="PR00723">
    <property type="entry name" value="SUBTILISIN"/>
</dbReference>
<dbReference type="Pfam" id="PF01344">
    <property type="entry name" value="Kelch_1"/>
    <property type="match status" value="1"/>
</dbReference>
<dbReference type="Gene3D" id="2.120.10.80">
    <property type="entry name" value="Kelch-type beta propeller"/>
    <property type="match status" value="1"/>
</dbReference>
<dbReference type="InterPro" id="IPR015500">
    <property type="entry name" value="Peptidase_S8_subtilisin-rel"/>
</dbReference>
<dbReference type="Pfam" id="PF00082">
    <property type="entry name" value="Peptidase_S8"/>
    <property type="match status" value="1"/>
</dbReference>
<evidence type="ECO:0000259" key="8">
    <source>
        <dbReference type="Pfam" id="PF00082"/>
    </source>
</evidence>
<dbReference type="GO" id="GO:0006508">
    <property type="term" value="P:proteolysis"/>
    <property type="evidence" value="ECO:0007669"/>
    <property type="project" value="UniProtKB-KW"/>
</dbReference>
<dbReference type="SMART" id="SM00612">
    <property type="entry name" value="Kelch"/>
    <property type="match status" value="1"/>
</dbReference>
<evidence type="ECO:0000313" key="10">
    <source>
        <dbReference type="Proteomes" id="UP000671879"/>
    </source>
</evidence>
<dbReference type="InterPro" id="IPR011043">
    <property type="entry name" value="Gal_Oxase/kelch_b-propeller"/>
</dbReference>
<gene>
    <name evidence="9" type="ORF">KAR29_13690</name>
</gene>
<dbReference type="PROSITE" id="PS51892">
    <property type="entry name" value="SUBTILASE"/>
    <property type="match status" value="1"/>
</dbReference>
<dbReference type="PROSITE" id="PS00138">
    <property type="entry name" value="SUBTILASE_SER"/>
    <property type="match status" value="1"/>
</dbReference>
<dbReference type="PANTHER" id="PTHR43399">
    <property type="entry name" value="SUBTILISIN-RELATED"/>
    <property type="match status" value="1"/>
</dbReference>
<dbReference type="SUPFAM" id="SSF52743">
    <property type="entry name" value="Subtilisin-like"/>
    <property type="match status" value="1"/>
</dbReference>
<evidence type="ECO:0000313" key="9">
    <source>
        <dbReference type="EMBL" id="QTX32330.1"/>
    </source>
</evidence>
<dbReference type="PROSITE" id="PS00136">
    <property type="entry name" value="SUBTILASE_ASP"/>
    <property type="match status" value="1"/>
</dbReference>
<dbReference type="InterPro" id="IPR023827">
    <property type="entry name" value="Peptidase_S8_Asp-AS"/>
</dbReference>
<feature type="active site" description="Charge relay system" evidence="5 6">
    <location>
        <position position="228"/>
    </location>
</feature>
<dbReference type="InterPro" id="IPR023828">
    <property type="entry name" value="Peptidase_S8_Ser-AS"/>
</dbReference>
<evidence type="ECO:0000256" key="7">
    <source>
        <dbReference type="RuleBase" id="RU003355"/>
    </source>
</evidence>
<comment type="similarity">
    <text evidence="1 6 7">Belongs to the peptidase S8 family.</text>
</comment>
<proteinExistence type="inferred from homology"/>
<reference evidence="10" key="1">
    <citation type="submission" date="2021-04" db="EMBL/GenBank/DDBJ databases">
        <title>A novel Synergistetes isolate from a pyrite-forming mixed culture.</title>
        <authorList>
            <person name="Bunk B."/>
            <person name="Sproer C."/>
            <person name="Spring S."/>
            <person name="Pester M."/>
        </authorList>
    </citation>
    <scope>NUCLEOTIDE SEQUENCE [LARGE SCALE GENOMIC DNA]</scope>
    <source>
        <strain evidence="10">J.5.4.2-T.3.5.2</strain>
    </source>
</reference>
<keyword evidence="3 6" id="KW-0378">Hydrolase</keyword>
<keyword evidence="10" id="KW-1185">Reference proteome</keyword>
<dbReference type="PROSITE" id="PS00137">
    <property type="entry name" value="SUBTILASE_HIS"/>
    <property type="match status" value="1"/>
</dbReference>
<accession>A0A9Q7AI98</accession>
<feature type="active site" description="Charge relay system" evidence="5 6">
    <location>
        <position position="404"/>
    </location>
</feature>
<organism evidence="9 10">
    <name type="scientific">Aminithiophilus ramosus</name>
    <dbReference type="NCBI Taxonomy" id="3029084"/>
    <lineage>
        <taxon>Bacteria</taxon>
        <taxon>Thermotogati</taxon>
        <taxon>Synergistota</taxon>
        <taxon>Synergistia</taxon>
        <taxon>Synergistales</taxon>
        <taxon>Aminithiophilaceae</taxon>
        <taxon>Aminithiophilus</taxon>
    </lineage>
</organism>
<dbReference type="InterPro" id="IPR022398">
    <property type="entry name" value="Peptidase_S8_His-AS"/>
</dbReference>
<name>A0A9Q7AI98_9BACT</name>
<evidence type="ECO:0000256" key="6">
    <source>
        <dbReference type="PROSITE-ProRule" id="PRU01240"/>
    </source>
</evidence>
<feature type="domain" description="Peptidase S8/S53" evidence="8">
    <location>
        <begin position="165"/>
        <end position="437"/>
    </location>
</feature>
<evidence type="ECO:0000256" key="2">
    <source>
        <dbReference type="ARBA" id="ARBA00022670"/>
    </source>
</evidence>
<sequence length="906" mass="95934">MRFPSWLWSAVVLSLFVAPVTGWSNVVLFAPEQGADENLSASAVTARGASLLAASGLSGQLRGGAPSVGVLSLSVDGDADEAARRLARTPGVAWAEPSLPLVFFGGEGWDNLSHLQWALENDGSAATARELTDVGSRPDQAFPVTLESGVDVGAREAWQVTSGDSGLVVAVMDTGIYESHIDLTDRLWINEGETPWNGVDDDDNGYIDDYYGWNGEEGNCYVDDLAGHGSHCAGIIAAERNGYGTVGIAHGVKLMALKGFSTEAMAINTEYLLAQKARGVNVRAVNMSFGTGAPYSRAVRASLEALHEGGVLVFAASGNDSIDLDAYPFTYPACLPYPNVLSVSASTGTDDRAFFSNFGRSTVDLFAPGLAILSTTTNTANPPNSYSERIGRRIYSWQILHGTSMASPLAAGIGALALSAHPDADWRDVRALLEQAQASPEGLEGLSRLGRIDAAKAVLSLPEGPSLFGTSAVFPAAGEAVTLYGRNLGAEGTLRLVDGGGTVREVTARRWTPTEVECLLPEDPGDAPQELVCLTGGGEARLEIRAGRLGTVRAVDTHLETSGDQEIGVYPSTDRPVALGDVLYGIGTSDIFSRWGYWVQGPKLLRFDPSERRYEKAPLDAAAQELVGNDGPIDLDYAVPAAWKGAIYLFGGSDDGVVYRYDPDEGSLTAAGELPQELKEGVLQGTSVADGGGCLYLAGGSFRDGEGTRQISKRLYRFDPSSGEWLRLADLPTARYRPATLFLGGKLLLAGGVALDRANPDGGRELDIVDVATGASETVLLPFPTLRGTFFESGRRLYFFGATTTLYNTSVNSPLVAWTEAEKPQGPWRIAPFRFAFEGAFSGWSYGDETGLHLLSQGWDADADAGIQLYSVAVPEADPGHSSSGCSVGLGNLVLLPLALILLLRR</sequence>
<protein>
    <submittedName>
        <fullName evidence="9">S8 family serine peptidase</fullName>
    </submittedName>
</protein>
<dbReference type="InterPro" id="IPR015915">
    <property type="entry name" value="Kelch-typ_b-propeller"/>
</dbReference>
<dbReference type="AlphaFoldDB" id="A0A9Q7AI98"/>
<keyword evidence="2 6" id="KW-0645">Protease</keyword>
<dbReference type="KEGG" id="aram:KAR29_13690"/>
<dbReference type="CDD" id="cd00102">
    <property type="entry name" value="IPT"/>
    <property type="match status" value="1"/>
</dbReference>
<dbReference type="PANTHER" id="PTHR43399:SF4">
    <property type="entry name" value="CELL WALL-ASSOCIATED PROTEASE"/>
    <property type="match status" value="1"/>
</dbReference>
<keyword evidence="4 6" id="KW-0720">Serine protease</keyword>
<dbReference type="InterPro" id="IPR006652">
    <property type="entry name" value="Kelch_1"/>
</dbReference>
<dbReference type="InterPro" id="IPR036852">
    <property type="entry name" value="Peptidase_S8/S53_dom_sf"/>
</dbReference>
<evidence type="ECO:0000256" key="5">
    <source>
        <dbReference type="PIRSR" id="PIRSR615500-1"/>
    </source>
</evidence>
<evidence type="ECO:0000256" key="3">
    <source>
        <dbReference type="ARBA" id="ARBA00022801"/>
    </source>
</evidence>
<dbReference type="Gene3D" id="3.40.50.200">
    <property type="entry name" value="Peptidase S8/S53 domain"/>
    <property type="match status" value="1"/>
</dbReference>
<dbReference type="GO" id="GO:0004252">
    <property type="term" value="F:serine-type endopeptidase activity"/>
    <property type="evidence" value="ECO:0007669"/>
    <property type="project" value="UniProtKB-UniRule"/>
</dbReference>
<dbReference type="InterPro" id="IPR051048">
    <property type="entry name" value="Peptidase_S8/S53_subtilisin"/>
</dbReference>
<evidence type="ECO:0000256" key="4">
    <source>
        <dbReference type="ARBA" id="ARBA00022825"/>
    </source>
</evidence>
<dbReference type="SUPFAM" id="SSF50965">
    <property type="entry name" value="Galactose oxidase, central domain"/>
    <property type="match status" value="1"/>
</dbReference>
<dbReference type="EMBL" id="CP072943">
    <property type="protein sequence ID" value="QTX32330.1"/>
    <property type="molecule type" value="Genomic_DNA"/>
</dbReference>
<dbReference type="RefSeq" id="WP_274373557.1">
    <property type="nucleotide sequence ID" value="NZ_CP072943.1"/>
</dbReference>
<dbReference type="InterPro" id="IPR000209">
    <property type="entry name" value="Peptidase_S8/S53_dom"/>
</dbReference>